<evidence type="ECO:0000313" key="4">
    <source>
        <dbReference type="Proteomes" id="UP001231370"/>
    </source>
</evidence>
<dbReference type="SUPFAM" id="SSF52540">
    <property type="entry name" value="P-loop containing nucleoside triphosphate hydrolases"/>
    <property type="match status" value="1"/>
</dbReference>
<dbReference type="Gene3D" id="3.40.50.300">
    <property type="entry name" value="P-loop containing nucleotide triphosphate hydrolases"/>
    <property type="match status" value="1"/>
</dbReference>
<dbReference type="PRINTS" id="PR00364">
    <property type="entry name" value="DISEASERSIST"/>
</dbReference>
<evidence type="ECO:0000259" key="1">
    <source>
        <dbReference type="Pfam" id="PF00931"/>
    </source>
</evidence>
<keyword evidence="4" id="KW-1185">Reference proteome</keyword>
<proteinExistence type="predicted"/>
<protein>
    <submittedName>
        <fullName evidence="3">NB-ARC domain-containing protein</fullName>
    </submittedName>
</protein>
<dbReference type="InterPro" id="IPR058651">
    <property type="entry name" value="HTH_VMAP-M9"/>
</dbReference>
<dbReference type="Proteomes" id="UP001231370">
    <property type="component" value="Unassembled WGS sequence"/>
</dbReference>
<comment type="caution">
    <text evidence="3">The sequence shown here is derived from an EMBL/GenBank/DDBJ whole genome shotgun (WGS) entry which is preliminary data.</text>
</comment>
<sequence>MDVEAILAWADELMLAQTGTSLSSLQRAVLAGVWKHQKYKEIAEDYHCGEANVKIVAGSLWKLISEELGEKVNKKNFRATLECYSIAHSRINNFEKSFNQNHINICEKNWPSGELTKERSHSPSINQQQRHDLAEAPEYYPLNNRRSELTTLKQWVLDEKIKIVTIWGLPRIGKTTLARALVEAVKDRFDYAIWRNCTNSLERQSLETDMIELMGKDESQKSAKLINYLRSSRSLIILDDFQELFAPGELAGTYLPGQESYGKLLREMGRSHHGSCFLLLSWEKPTEIATLERENSHCLSLQLGSLGAAAREILSNHQLRDEERWEELIQRYGGNPSWLNIVASTIQEFFNGSCDRFLSYPNPFLGDLEPILQDYYQRLSPSEMTVVQWLASHETPDIFHKPTELALSDAEFLQAIHSLLKRGIIEKHTHEKVAQFTLQPTIASYAHCLYSKPK</sequence>
<dbReference type="RefSeq" id="WP_283762298.1">
    <property type="nucleotide sequence ID" value="NZ_JAQPOK010000071.1"/>
</dbReference>
<name>A0ABT7BJM5_9CYAN</name>
<reference evidence="3 4" key="1">
    <citation type="submission" date="2023-01" db="EMBL/GenBank/DDBJ databases">
        <title>Novel diversity within Roseofilum (Cyanobacteria; Desertifilaceae) from marine benthic mats with descriptions of four novel species.</title>
        <authorList>
            <person name="Wang Y."/>
            <person name="Berthold D.E."/>
            <person name="Hu J."/>
            <person name="Lefler F.W."/>
            <person name="Laughinghouse H.D. IV."/>
        </authorList>
    </citation>
    <scope>NUCLEOTIDE SEQUENCE [LARGE SCALE GENOMIC DNA]</scope>
    <source>
        <strain evidence="3 4">BLCC-M91</strain>
    </source>
</reference>
<feature type="domain" description="vWA-MoxR associated protein N-terminal HTH" evidence="2">
    <location>
        <begin position="1"/>
        <end position="82"/>
    </location>
</feature>
<feature type="domain" description="NB-ARC" evidence="1">
    <location>
        <begin position="149"/>
        <end position="241"/>
    </location>
</feature>
<dbReference type="InterPro" id="IPR027417">
    <property type="entry name" value="P-loop_NTPase"/>
</dbReference>
<dbReference type="InterPro" id="IPR002182">
    <property type="entry name" value="NB-ARC"/>
</dbReference>
<dbReference type="EMBL" id="JAQPOK010000071">
    <property type="protein sequence ID" value="MDJ1178987.1"/>
    <property type="molecule type" value="Genomic_DNA"/>
</dbReference>
<evidence type="ECO:0000259" key="2">
    <source>
        <dbReference type="Pfam" id="PF26355"/>
    </source>
</evidence>
<dbReference type="Pfam" id="PF26355">
    <property type="entry name" value="HTH_VMAP-M9"/>
    <property type="match status" value="1"/>
</dbReference>
<accession>A0ABT7BJM5</accession>
<evidence type="ECO:0000313" key="3">
    <source>
        <dbReference type="EMBL" id="MDJ1178987.1"/>
    </source>
</evidence>
<dbReference type="Pfam" id="PF00931">
    <property type="entry name" value="NB-ARC"/>
    <property type="match status" value="1"/>
</dbReference>
<gene>
    <name evidence="3" type="ORF">PJF56_08935</name>
</gene>
<organism evidence="3 4">
    <name type="scientific">Roseofilum halophilum BLCC-M91</name>
    <dbReference type="NCBI Taxonomy" id="3022259"/>
    <lineage>
        <taxon>Bacteria</taxon>
        <taxon>Bacillati</taxon>
        <taxon>Cyanobacteriota</taxon>
        <taxon>Cyanophyceae</taxon>
        <taxon>Desertifilales</taxon>
        <taxon>Desertifilaceae</taxon>
        <taxon>Roseofilum</taxon>
        <taxon>Roseofilum halophilum</taxon>
    </lineage>
</organism>